<evidence type="ECO:0000256" key="1">
    <source>
        <dbReference type="ARBA" id="ARBA00004651"/>
    </source>
</evidence>
<evidence type="ECO:0000256" key="5">
    <source>
        <dbReference type="ARBA" id="ARBA00023136"/>
    </source>
</evidence>
<gene>
    <name evidence="7" type="ORF">SDC9_136578</name>
</gene>
<protein>
    <recommendedName>
        <fullName evidence="8">Major facilitator superfamily (MFS) profile domain-containing protein</fullName>
    </recommendedName>
</protein>
<dbReference type="SUPFAM" id="SSF103473">
    <property type="entry name" value="MFS general substrate transporter"/>
    <property type="match status" value="1"/>
</dbReference>
<keyword evidence="4 6" id="KW-1133">Transmembrane helix</keyword>
<evidence type="ECO:0000256" key="4">
    <source>
        <dbReference type="ARBA" id="ARBA00022989"/>
    </source>
</evidence>
<dbReference type="PANTHER" id="PTHR42688">
    <property type="entry name" value="CONSERVED PROTEIN"/>
    <property type="match status" value="1"/>
</dbReference>
<feature type="transmembrane region" description="Helical" evidence="6">
    <location>
        <begin position="53"/>
        <end position="72"/>
    </location>
</feature>
<dbReference type="InterPro" id="IPR052425">
    <property type="entry name" value="Uncharacterized_MFS-type"/>
</dbReference>
<keyword evidence="2" id="KW-1003">Cell membrane</keyword>
<feature type="transmembrane region" description="Helical" evidence="6">
    <location>
        <begin position="23"/>
        <end position="47"/>
    </location>
</feature>
<evidence type="ECO:0008006" key="8">
    <source>
        <dbReference type="Google" id="ProtNLM"/>
    </source>
</evidence>
<evidence type="ECO:0000256" key="6">
    <source>
        <dbReference type="SAM" id="Phobius"/>
    </source>
</evidence>
<evidence type="ECO:0000256" key="3">
    <source>
        <dbReference type="ARBA" id="ARBA00022692"/>
    </source>
</evidence>
<dbReference type="Gene3D" id="1.20.1250.20">
    <property type="entry name" value="MFS general substrate transporter like domains"/>
    <property type="match status" value="1"/>
</dbReference>
<accession>A0A645DJJ1</accession>
<sequence>MGAQESILKSAVSSIVPKQNRSFGFGIFETAFGIAWFLGSWLMGALYDSNIKFMIVFSVIAQSISIPFYYSCIKNNIKEA</sequence>
<name>A0A645DJJ1_9ZZZZ</name>
<evidence type="ECO:0000256" key="2">
    <source>
        <dbReference type="ARBA" id="ARBA00022475"/>
    </source>
</evidence>
<dbReference type="AlphaFoldDB" id="A0A645DJJ1"/>
<dbReference type="InterPro" id="IPR036259">
    <property type="entry name" value="MFS_trans_sf"/>
</dbReference>
<dbReference type="EMBL" id="VSSQ01036887">
    <property type="protein sequence ID" value="MPM89469.1"/>
    <property type="molecule type" value="Genomic_DNA"/>
</dbReference>
<reference evidence="7" key="1">
    <citation type="submission" date="2019-08" db="EMBL/GenBank/DDBJ databases">
        <authorList>
            <person name="Kucharzyk K."/>
            <person name="Murdoch R.W."/>
            <person name="Higgins S."/>
            <person name="Loffler F."/>
        </authorList>
    </citation>
    <scope>NUCLEOTIDE SEQUENCE</scope>
</reference>
<organism evidence="7">
    <name type="scientific">bioreactor metagenome</name>
    <dbReference type="NCBI Taxonomy" id="1076179"/>
    <lineage>
        <taxon>unclassified sequences</taxon>
        <taxon>metagenomes</taxon>
        <taxon>ecological metagenomes</taxon>
    </lineage>
</organism>
<comment type="caution">
    <text evidence="7">The sequence shown here is derived from an EMBL/GenBank/DDBJ whole genome shotgun (WGS) entry which is preliminary data.</text>
</comment>
<keyword evidence="5 6" id="KW-0472">Membrane</keyword>
<evidence type="ECO:0000313" key="7">
    <source>
        <dbReference type="EMBL" id="MPM89469.1"/>
    </source>
</evidence>
<comment type="subcellular location">
    <subcellularLocation>
        <location evidence="1">Cell membrane</location>
        <topology evidence="1">Multi-pass membrane protein</topology>
    </subcellularLocation>
</comment>
<keyword evidence="3 6" id="KW-0812">Transmembrane</keyword>
<dbReference type="PANTHER" id="PTHR42688:SF1">
    <property type="entry name" value="BLR5212 PROTEIN"/>
    <property type="match status" value="1"/>
</dbReference>
<dbReference type="GO" id="GO:0005886">
    <property type="term" value="C:plasma membrane"/>
    <property type="evidence" value="ECO:0007669"/>
    <property type="project" value="UniProtKB-SubCell"/>
</dbReference>
<proteinExistence type="predicted"/>